<dbReference type="EMBL" id="UINC01003549">
    <property type="protein sequence ID" value="SVA07300.1"/>
    <property type="molecule type" value="Genomic_DNA"/>
</dbReference>
<name>A0A381STI1_9ZZZZ</name>
<evidence type="ECO:0000313" key="1">
    <source>
        <dbReference type="EMBL" id="SVA07300.1"/>
    </source>
</evidence>
<proteinExistence type="predicted"/>
<reference evidence="1" key="1">
    <citation type="submission" date="2018-05" db="EMBL/GenBank/DDBJ databases">
        <authorList>
            <person name="Lanie J.A."/>
            <person name="Ng W.-L."/>
            <person name="Kazmierczak K.M."/>
            <person name="Andrzejewski T.M."/>
            <person name="Davidsen T.M."/>
            <person name="Wayne K.J."/>
            <person name="Tettelin H."/>
            <person name="Glass J.I."/>
            <person name="Rusch D."/>
            <person name="Podicherti R."/>
            <person name="Tsui H.-C.T."/>
            <person name="Winkler M.E."/>
        </authorList>
    </citation>
    <scope>NUCLEOTIDE SEQUENCE</scope>
</reference>
<sequence length="314" mass="35209">MKNMIKKLLLLILFAFSASISMAQQDAMFSHYMFNTQAVNPGYVGSRQVLSVMSVYRTQWVGFDGAPNTGTLSLNTPLFDDNLGFGFSFLYDKVGPVSSTAFSFDMAYHLQVTQSGHKLSFGLKGTGNYYQTNFAILDLDEPIDDSFTNDQQKKFLPNIGVGLYYNTPKWYFGVSVPNVIPHEFDNSQMHLFLIGGALIEINRDIKLRPSVYIKSTKSAPVNMDISAYLVFKDLFWLGGMTRTAFGRIIPTGKIGGGVGLMAGININENIAFGYSYDYSLGNTTFKYNGGSHEIMLRYDFIFKKKDIVKSPRYF</sequence>
<dbReference type="NCBIfam" id="TIGR03519">
    <property type="entry name" value="T9SS_PorP_fam"/>
    <property type="match status" value="1"/>
</dbReference>
<evidence type="ECO:0008006" key="2">
    <source>
        <dbReference type="Google" id="ProtNLM"/>
    </source>
</evidence>
<accession>A0A381STI1</accession>
<dbReference type="AlphaFoldDB" id="A0A381STI1"/>
<gene>
    <name evidence="1" type="ORF">METZ01_LOCUS60154</name>
</gene>
<protein>
    <recommendedName>
        <fullName evidence="2">Type IX secretion system membrane protein PorP/SprF</fullName>
    </recommendedName>
</protein>
<dbReference type="Pfam" id="PF11751">
    <property type="entry name" value="PorP_SprF"/>
    <property type="match status" value="1"/>
</dbReference>
<dbReference type="InterPro" id="IPR019861">
    <property type="entry name" value="PorP/SprF_Bacteroidetes"/>
</dbReference>
<organism evidence="1">
    <name type="scientific">marine metagenome</name>
    <dbReference type="NCBI Taxonomy" id="408172"/>
    <lineage>
        <taxon>unclassified sequences</taxon>
        <taxon>metagenomes</taxon>
        <taxon>ecological metagenomes</taxon>
    </lineage>
</organism>